<keyword evidence="3" id="KW-0378">Hydrolase</keyword>
<dbReference type="InterPro" id="IPR004589">
    <property type="entry name" value="DNA_helicase_ATP-dep_RecQ"/>
</dbReference>
<gene>
    <name evidence="11" type="ORF">MICPUN_50295</name>
</gene>
<evidence type="ECO:0000256" key="2">
    <source>
        <dbReference type="ARBA" id="ARBA00022741"/>
    </source>
</evidence>
<evidence type="ECO:0000256" key="8">
    <source>
        <dbReference type="SAM" id="SignalP"/>
    </source>
</evidence>
<dbReference type="RefSeq" id="XP_002502544.1">
    <property type="nucleotide sequence ID" value="XM_002502498.1"/>
</dbReference>
<feature type="signal peptide" evidence="8">
    <location>
        <begin position="1"/>
        <end position="23"/>
    </location>
</feature>
<evidence type="ECO:0000256" key="6">
    <source>
        <dbReference type="ARBA" id="ARBA00034617"/>
    </source>
</evidence>
<dbReference type="FunCoup" id="C1E6F3">
    <property type="interactions" value="713"/>
</dbReference>
<dbReference type="InterPro" id="IPR027417">
    <property type="entry name" value="P-loop_NTPase"/>
</dbReference>
<dbReference type="GO" id="GO:0003676">
    <property type="term" value="F:nucleic acid binding"/>
    <property type="evidence" value="ECO:0007669"/>
    <property type="project" value="InterPro"/>
</dbReference>
<evidence type="ECO:0000313" key="12">
    <source>
        <dbReference type="Proteomes" id="UP000002009"/>
    </source>
</evidence>
<sequence length="652" mass="70902">MLLPGLTLVVSPLLALMTDQLHGLPPALPGAALRSDQKPAQLFGTLDELRAGRLKVLFVSPERLLNERFLSDLRCVPGGVSLAVVDEAHCVSEWSHNFRPAYHRLGRILQSRLQLQGPVLALSATATARTERHLRSQLCIPKEGAYRNDTIRPNLTLAAMRVPANSRDPTLFYMLTKEPEYSEGSVIVYTAFQNQAETVAAYLQTKGVVAKAYHAGQEPKDRARTQAQFFGGSVRVVVATVAFGMGLDKPDIRAVINYSLPRSPEAYIQQAGRAGRDGQPARCVSFIDPQDFTRLRSLSFTDGVDRPTVLKLLEKVFLGKQKDAVAEGRQTVGALIVQKLERELDMRGEVIETVLSCLELWDDAEISRRCAATASEDGADGVEALEGDASNEGVGHLIRVLPDMRATCELRFHGKTPEQLATQCPLVAAVLQIGGKPKAGAYRFSVAEAARRMNDGLEEVSAQLQALSANGEAAYELTDRAVGYEILHPPPDLRQLAAALADHLARVEASTVEKLDTVYGALVAAADCEDDESQGASLRTSLEAYLGGDGAFHVPDLADVVSKEEPRRLRDDVRELLTTRSGGKTGGAGAMSARAVARVLHGLGSPAYPAQEWRRNDIGKRMWEKYVGTDFNLLVKVASEELLAMRGVVRQK</sequence>
<keyword evidence="5" id="KW-0067">ATP-binding</keyword>
<dbReference type="GO" id="GO:0005694">
    <property type="term" value="C:chromosome"/>
    <property type="evidence" value="ECO:0007669"/>
    <property type="project" value="TreeGrafter"/>
</dbReference>
<dbReference type="InParanoid" id="C1E6F3"/>
<dbReference type="EC" id="5.6.2.4" evidence="7"/>
<dbReference type="GO" id="GO:0016787">
    <property type="term" value="F:hydrolase activity"/>
    <property type="evidence" value="ECO:0007669"/>
    <property type="project" value="UniProtKB-KW"/>
</dbReference>
<feature type="chain" id="PRO_5002906621" description="DNA 3'-5' helicase" evidence="8">
    <location>
        <begin position="24"/>
        <end position="652"/>
    </location>
</feature>
<dbReference type="GO" id="GO:0005634">
    <property type="term" value="C:nucleus"/>
    <property type="evidence" value="ECO:0007669"/>
    <property type="project" value="TreeGrafter"/>
</dbReference>
<evidence type="ECO:0000256" key="5">
    <source>
        <dbReference type="ARBA" id="ARBA00022840"/>
    </source>
</evidence>
<keyword evidence="8" id="KW-0732">Signal</keyword>
<dbReference type="InterPro" id="IPR011545">
    <property type="entry name" value="DEAD/DEAH_box_helicase_dom"/>
</dbReference>
<evidence type="ECO:0000256" key="1">
    <source>
        <dbReference type="ARBA" id="ARBA00005446"/>
    </source>
</evidence>
<organism evidence="11 12">
    <name type="scientific">Micromonas commoda (strain RCC299 / NOUM17 / CCMP2709)</name>
    <name type="common">Picoplanktonic green alga</name>
    <dbReference type="NCBI Taxonomy" id="296587"/>
    <lineage>
        <taxon>Eukaryota</taxon>
        <taxon>Viridiplantae</taxon>
        <taxon>Chlorophyta</taxon>
        <taxon>Mamiellophyceae</taxon>
        <taxon>Mamiellales</taxon>
        <taxon>Mamiellaceae</taxon>
        <taxon>Micromonas</taxon>
    </lineage>
</organism>
<evidence type="ECO:0000256" key="7">
    <source>
        <dbReference type="ARBA" id="ARBA00034808"/>
    </source>
</evidence>
<evidence type="ECO:0000259" key="9">
    <source>
        <dbReference type="PROSITE" id="PS51192"/>
    </source>
</evidence>
<dbReference type="KEGG" id="mis:MICPUN_50295"/>
<dbReference type="PROSITE" id="PS51192">
    <property type="entry name" value="HELICASE_ATP_BIND_1"/>
    <property type="match status" value="1"/>
</dbReference>
<dbReference type="AlphaFoldDB" id="C1E6F3"/>
<protein>
    <recommendedName>
        <fullName evidence="7">DNA 3'-5' helicase</fullName>
        <ecNumber evidence="7">5.6.2.4</ecNumber>
    </recommendedName>
</protein>
<dbReference type="Pfam" id="PF00271">
    <property type="entry name" value="Helicase_C"/>
    <property type="match status" value="1"/>
</dbReference>
<evidence type="ECO:0000256" key="3">
    <source>
        <dbReference type="ARBA" id="ARBA00022801"/>
    </source>
</evidence>
<proteinExistence type="inferred from homology"/>
<dbReference type="SUPFAM" id="SSF52540">
    <property type="entry name" value="P-loop containing nucleoside triphosphate hydrolases"/>
    <property type="match status" value="1"/>
</dbReference>
<dbReference type="Gene3D" id="3.40.50.300">
    <property type="entry name" value="P-loop containing nucleotide triphosphate hydrolases"/>
    <property type="match status" value="2"/>
</dbReference>
<dbReference type="OrthoDB" id="10261556at2759"/>
<dbReference type="PANTHER" id="PTHR13710:SF108">
    <property type="entry name" value="ATP-DEPENDENT DNA HELICASE Q4"/>
    <property type="match status" value="1"/>
</dbReference>
<dbReference type="SMART" id="SM00490">
    <property type="entry name" value="HELICc"/>
    <property type="match status" value="1"/>
</dbReference>
<comment type="similarity">
    <text evidence="1">Belongs to the helicase family. RecQ subfamily.</text>
</comment>
<dbReference type="PANTHER" id="PTHR13710">
    <property type="entry name" value="DNA HELICASE RECQ FAMILY MEMBER"/>
    <property type="match status" value="1"/>
</dbReference>
<dbReference type="GO" id="GO:0005737">
    <property type="term" value="C:cytoplasm"/>
    <property type="evidence" value="ECO:0007669"/>
    <property type="project" value="TreeGrafter"/>
</dbReference>
<dbReference type="InterPro" id="IPR001650">
    <property type="entry name" value="Helicase_C-like"/>
</dbReference>
<feature type="domain" description="Helicase C-terminal" evidence="10">
    <location>
        <begin position="170"/>
        <end position="317"/>
    </location>
</feature>
<keyword evidence="2" id="KW-0547">Nucleotide-binding</keyword>
<feature type="domain" description="Helicase ATP-binding" evidence="9">
    <location>
        <begin position="1"/>
        <end position="144"/>
    </location>
</feature>
<evidence type="ECO:0000256" key="4">
    <source>
        <dbReference type="ARBA" id="ARBA00022806"/>
    </source>
</evidence>
<accession>C1E6F3</accession>
<comment type="catalytic activity">
    <reaction evidence="6">
        <text>Couples ATP hydrolysis with the unwinding of duplex DNA by translocating in the 3'-5' direction.</text>
        <dbReference type="EC" id="5.6.2.4"/>
    </reaction>
</comment>
<dbReference type="EMBL" id="CP001326">
    <property type="protein sequence ID" value="ACO63802.1"/>
    <property type="molecule type" value="Genomic_DNA"/>
</dbReference>
<dbReference type="GO" id="GO:0043138">
    <property type="term" value="F:3'-5' DNA helicase activity"/>
    <property type="evidence" value="ECO:0007669"/>
    <property type="project" value="UniProtKB-EC"/>
</dbReference>
<dbReference type="GO" id="GO:0009378">
    <property type="term" value="F:four-way junction helicase activity"/>
    <property type="evidence" value="ECO:0007669"/>
    <property type="project" value="TreeGrafter"/>
</dbReference>
<dbReference type="GO" id="GO:0005524">
    <property type="term" value="F:ATP binding"/>
    <property type="evidence" value="ECO:0007669"/>
    <property type="project" value="UniProtKB-KW"/>
</dbReference>
<dbReference type="NCBIfam" id="TIGR00614">
    <property type="entry name" value="recQ_fam"/>
    <property type="match status" value="1"/>
</dbReference>
<keyword evidence="12" id="KW-1185">Reference proteome</keyword>
<dbReference type="Pfam" id="PF00270">
    <property type="entry name" value="DEAD"/>
    <property type="match status" value="1"/>
</dbReference>
<dbReference type="GeneID" id="8243445"/>
<evidence type="ECO:0000313" key="11">
    <source>
        <dbReference type="EMBL" id="ACO63802.1"/>
    </source>
</evidence>
<dbReference type="PROSITE" id="PS51194">
    <property type="entry name" value="HELICASE_CTER"/>
    <property type="match status" value="1"/>
</dbReference>
<reference evidence="11 12" key="1">
    <citation type="journal article" date="2009" name="Science">
        <title>Green evolution and dynamic adaptations revealed by genomes of the marine picoeukaryotes Micromonas.</title>
        <authorList>
            <person name="Worden A.Z."/>
            <person name="Lee J.H."/>
            <person name="Mock T."/>
            <person name="Rouze P."/>
            <person name="Simmons M.P."/>
            <person name="Aerts A.L."/>
            <person name="Allen A.E."/>
            <person name="Cuvelier M.L."/>
            <person name="Derelle E."/>
            <person name="Everett M.V."/>
            <person name="Foulon E."/>
            <person name="Grimwood J."/>
            <person name="Gundlach H."/>
            <person name="Henrissat B."/>
            <person name="Napoli C."/>
            <person name="McDonald S.M."/>
            <person name="Parker M.S."/>
            <person name="Rombauts S."/>
            <person name="Salamov A."/>
            <person name="Von Dassow P."/>
            <person name="Badger J.H."/>
            <person name="Coutinho P.M."/>
            <person name="Demir E."/>
            <person name="Dubchak I."/>
            <person name="Gentemann C."/>
            <person name="Eikrem W."/>
            <person name="Gready J.E."/>
            <person name="John U."/>
            <person name="Lanier W."/>
            <person name="Lindquist E.A."/>
            <person name="Lucas S."/>
            <person name="Mayer K.F."/>
            <person name="Moreau H."/>
            <person name="Not F."/>
            <person name="Otillar R."/>
            <person name="Panaud O."/>
            <person name="Pangilinan J."/>
            <person name="Paulsen I."/>
            <person name="Piegu B."/>
            <person name="Poliakov A."/>
            <person name="Robbens S."/>
            <person name="Schmutz J."/>
            <person name="Toulza E."/>
            <person name="Wyss T."/>
            <person name="Zelensky A."/>
            <person name="Zhou K."/>
            <person name="Armbrust E.V."/>
            <person name="Bhattacharya D."/>
            <person name="Goodenough U.W."/>
            <person name="Van de Peer Y."/>
            <person name="Grigoriev I.V."/>
        </authorList>
    </citation>
    <scope>NUCLEOTIDE SEQUENCE [LARGE SCALE GENOMIC DNA]</scope>
    <source>
        <strain evidence="12">RCC299 / NOUM17</strain>
    </source>
</reference>
<keyword evidence="4" id="KW-0347">Helicase</keyword>
<dbReference type="InterPro" id="IPR014001">
    <property type="entry name" value="Helicase_ATP-bd"/>
</dbReference>
<dbReference type="STRING" id="296587.C1E6F3"/>
<dbReference type="Proteomes" id="UP000002009">
    <property type="component" value="Chromosome 5"/>
</dbReference>
<evidence type="ECO:0000259" key="10">
    <source>
        <dbReference type="PROSITE" id="PS51194"/>
    </source>
</evidence>
<dbReference type="GO" id="GO:0000724">
    <property type="term" value="P:double-strand break repair via homologous recombination"/>
    <property type="evidence" value="ECO:0007669"/>
    <property type="project" value="TreeGrafter"/>
</dbReference>
<dbReference type="eggNOG" id="KOG0351">
    <property type="taxonomic scope" value="Eukaryota"/>
</dbReference>
<name>C1E6F3_MICCC</name>